<gene>
    <name evidence="1" type="ORF">D0466_13985</name>
</gene>
<dbReference type="Pfam" id="PF10955">
    <property type="entry name" value="Fin"/>
    <property type="match status" value="1"/>
</dbReference>
<dbReference type="Proteomes" id="UP000262939">
    <property type="component" value="Unassembled WGS sequence"/>
</dbReference>
<dbReference type="AlphaFoldDB" id="A0A372LAH8"/>
<dbReference type="EMBL" id="QVTD01000009">
    <property type="protein sequence ID" value="RFU62646.1"/>
    <property type="molecule type" value="Genomic_DNA"/>
</dbReference>
<dbReference type="OrthoDB" id="2084556at2"/>
<proteinExistence type="predicted"/>
<name>A0A372LAH8_9BACI</name>
<dbReference type="RefSeq" id="WP_117323181.1">
    <property type="nucleotide sequence ID" value="NZ_QVTD01000009.1"/>
</dbReference>
<dbReference type="InterPro" id="IPR020115">
    <property type="entry name" value="Fin"/>
</dbReference>
<keyword evidence="2" id="KW-1185">Reference proteome</keyword>
<accession>A0A372LAH8</accession>
<sequence length="76" mass="8966">MALHYYCRHCSTKLGTIREQKLDTEQLGFHQLTNEERQDMISYDSAGDIHVKAICEDCQESFLRNPDLHQHDFIIQ</sequence>
<comment type="caution">
    <text evidence="1">The sequence shown here is derived from an EMBL/GenBank/DDBJ whole genome shotgun (WGS) entry which is preliminary data.</text>
</comment>
<organism evidence="1 2">
    <name type="scientific">Peribacillus glennii</name>
    <dbReference type="NCBI Taxonomy" id="2303991"/>
    <lineage>
        <taxon>Bacteria</taxon>
        <taxon>Bacillati</taxon>
        <taxon>Bacillota</taxon>
        <taxon>Bacilli</taxon>
        <taxon>Bacillales</taxon>
        <taxon>Bacillaceae</taxon>
        <taxon>Peribacillus</taxon>
    </lineage>
</organism>
<evidence type="ECO:0000313" key="2">
    <source>
        <dbReference type="Proteomes" id="UP000262939"/>
    </source>
</evidence>
<protein>
    <submittedName>
        <fullName evidence="1">DUF2757 family protein</fullName>
    </submittedName>
</protein>
<reference evidence="1 2" key="1">
    <citation type="submission" date="2018-08" db="EMBL/GenBank/DDBJ databases">
        <title>Bacillus chawlae sp. nov., Bacillus glennii sp. nov., and Bacillus saganii sp. nov. Isolated from the Vehicle Assembly Building at Kennedy Space Center where the Viking Spacecraft were Assembled.</title>
        <authorList>
            <person name="Seuylemezian A."/>
            <person name="Vaishampayan P."/>
        </authorList>
    </citation>
    <scope>NUCLEOTIDE SEQUENCE [LARGE SCALE GENOMIC DNA]</scope>
    <source>
        <strain evidence="1 2">V44-8</strain>
    </source>
</reference>
<evidence type="ECO:0000313" key="1">
    <source>
        <dbReference type="EMBL" id="RFU62646.1"/>
    </source>
</evidence>
<dbReference type="GO" id="GO:0010468">
    <property type="term" value="P:regulation of gene expression"/>
    <property type="evidence" value="ECO:0007669"/>
    <property type="project" value="InterPro"/>
</dbReference>